<dbReference type="CDD" id="cd06170">
    <property type="entry name" value="LuxR_C_like"/>
    <property type="match status" value="1"/>
</dbReference>
<keyword evidence="2" id="KW-0067">ATP-binding</keyword>
<gene>
    <name evidence="4" type="ORF">TPA0910_01730</name>
</gene>
<dbReference type="InterPro" id="IPR011990">
    <property type="entry name" value="TPR-like_helical_dom_sf"/>
</dbReference>
<keyword evidence="1" id="KW-0547">Nucleotide-binding</keyword>
<dbReference type="PROSITE" id="PS00622">
    <property type="entry name" value="HTH_LUXR_1"/>
    <property type="match status" value="1"/>
</dbReference>
<keyword evidence="5" id="KW-1185">Reference proteome</keyword>
<dbReference type="SUPFAM" id="SSF52540">
    <property type="entry name" value="P-loop containing nucleoside triphosphate hydrolases"/>
    <property type="match status" value="1"/>
</dbReference>
<sequence>MTMPYSYALPVNTGRNSLLLDRVLNPAVRPGRPFDDSLMRPGQPLLVDGPLACGKTTLLRSLAERAAEAGYLAVTATCSPTERDLPFGVVSQLARGVWKTPDGTAGVPGLPAILSGASDPADQAETARLCHRLCTALIDHAERTPLLLAVDDVRHSDPASAHFLLQLLRRLDAARIVAVFSDDLSLPSPSLPLRYELLRSQSLRRIGLGPLTRDQVADVVAAELGQTAGHRAGDVYAATGGNRLLLHTLLADYREHGEARQTGYGQSFLSCLHRNEPIFLDVVRALAVVGSALPAADLAWMTGHEPEPVGQVLTALTGAGLMDEGAFRHEAARLSVLNDMPGPARRNLHQRAARLLHDQGRPAATIARHLVRAGQIPESWSAEVLLEVAEQVAVGEDASIAVDLLEQSFDQCRHEERRAALQAKLAEAEWKINPSTATRHHAPLYSAARSGRLGLSDSVTLLMQLLWKGSLTEVEGLLAQLRHDPAAADRVHAIEAALTCTYPWLAERGSAPAQHGGAAATRAAVWPRAGTVLADVLTGGQTHDTVRRAEEVLRELQLGHDPACQEQAGLFALLALVYGGRIDLASAWCEGALGETGGGPHVPVWQAVLAAARSEIALRRGDLAEAAELSRAALTHVSPGAWGVAIGLPLGSLILANTRMGRYEEAGLHVAQTVPNAMFKSSYGLHYLYARGHYFLAVNRHQAALADFLLCGELLTEWGLSSGCDPVPWRIGAAEAWLAQGNHDQARILVYQQLGRPHPDGARARGQSLRLLAATSSAKRRPQLLGEAVGLFNEQEDKYELARTLWDLSQAHHALGEKKQARRTMRRAWHVAKMCDAASLYEEWLPAEDQATATALMPKQDAGIDRLTHSERRVASLAAMGYTNREIAGKLFVTASTVEQHLTRVFRKLDIKHREQLPPELYADRAESA</sequence>
<evidence type="ECO:0000313" key="4">
    <source>
        <dbReference type="EMBL" id="GHJ25740.1"/>
    </source>
</evidence>
<dbReference type="InterPro" id="IPR036388">
    <property type="entry name" value="WH-like_DNA-bd_sf"/>
</dbReference>
<dbReference type="SUPFAM" id="SSF46894">
    <property type="entry name" value="C-terminal effector domain of the bipartite response regulators"/>
    <property type="match status" value="1"/>
</dbReference>
<comment type="caution">
    <text evidence="4">The sequence shown here is derived from an EMBL/GenBank/DDBJ whole genome shotgun (WGS) entry which is preliminary data.</text>
</comment>
<dbReference type="Pfam" id="PF00196">
    <property type="entry name" value="GerE"/>
    <property type="match status" value="1"/>
</dbReference>
<dbReference type="Gene3D" id="1.25.40.10">
    <property type="entry name" value="Tetratricopeptide repeat domain"/>
    <property type="match status" value="1"/>
</dbReference>
<feature type="domain" description="HTH luxR-type" evidence="3">
    <location>
        <begin position="860"/>
        <end position="925"/>
    </location>
</feature>
<evidence type="ECO:0000259" key="3">
    <source>
        <dbReference type="PROSITE" id="PS50043"/>
    </source>
</evidence>
<name>A0ABQ3TQX9_STRHY</name>
<dbReference type="Pfam" id="PF13191">
    <property type="entry name" value="AAA_16"/>
    <property type="match status" value="1"/>
</dbReference>
<dbReference type="Gene3D" id="1.10.10.10">
    <property type="entry name" value="Winged helix-like DNA-binding domain superfamily/Winged helix DNA-binding domain"/>
    <property type="match status" value="1"/>
</dbReference>
<dbReference type="EMBL" id="BNEK01000002">
    <property type="protein sequence ID" value="GHJ25740.1"/>
    <property type="molecule type" value="Genomic_DNA"/>
</dbReference>
<dbReference type="PANTHER" id="PTHR16305">
    <property type="entry name" value="TESTICULAR SOLUBLE ADENYLYL CYCLASE"/>
    <property type="match status" value="1"/>
</dbReference>
<dbReference type="PROSITE" id="PS50043">
    <property type="entry name" value="HTH_LUXR_2"/>
    <property type="match status" value="1"/>
</dbReference>
<proteinExistence type="predicted"/>
<organism evidence="4 5">
    <name type="scientific">Streptomyces hygroscopicus</name>
    <dbReference type="NCBI Taxonomy" id="1912"/>
    <lineage>
        <taxon>Bacteria</taxon>
        <taxon>Bacillati</taxon>
        <taxon>Actinomycetota</taxon>
        <taxon>Actinomycetes</taxon>
        <taxon>Kitasatosporales</taxon>
        <taxon>Streptomycetaceae</taxon>
        <taxon>Streptomyces</taxon>
        <taxon>Streptomyces violaceusniger group</taxon>
    </lineage>
</organism>
<dbReference type="Proteomes" id="UP001054854">
    <property type="component" value="Unassembled WGS sequence"/>
</dbReference>
<evidence type="ECO:0000313" key="5">
    <source>
        <dbReference type="Proteomes" id="UP001054854"/>
    </source>
</evidence>
<evidence type="ECO:0000256" key="2">
    <source>
        <dbReference type="ARBA" id="ARBA00022840"/>
    </source>
</evidence>
<accession>A0ABQ3TQX9</accession>
<dbReference type="InterPro" id="IPR027417">
    <property type="entry name" value="P-loop_NTPase"/>
</dbReference>
<dbReference type="InterPro" id="IPR041664">
    <property type="entry name" value="AAA_16"/>
</dbReference>
<reference evidence="4" key="1">
    <citation type="submission" date="2024-05" db="EMBL/GenBank/DDBJ databases">
        <title>Whole genome shotgun sequence of Streptomyces hygroscopicus NBRC 113678.</title>
        <authorList>
            <person name="Komaki H."/>
            <person name="Tamura T."/>
        </authorList>
    </citation>
    <scope>NUCLEOTIDE SEQUENCE</scope>
    <source>
        <strain evidence="4">N11-34</strain>
    </source>
</reference>
<evidence type="ECO:0000256" key="1">
    <source>
        <dbReference type="ARBA" id="ARBA00022741"/>
    </source>
</evidence>
<dbReference type="PRINTS" id="PR00038">
    <property type="entry name" value="HTHLUXR"/>
</dbReference>
<dbReference type="PANTHER" id="PTHR16305:SF35">
    <property type="entry name" value="TRANSCRIPTIONAL ACTIVATOR DOMAIN"/>
    <property type="match status" value="1"/>
</dbReference>
<dbReference type="InterPro" id="IPR000792">
    <property type="entry name" value="Tscrpt_reg_LuxR_C"/>
</dbReference>
<dbReference type="InterPro" id="IPR016032">
    <property type="entry name" value="Sig_transdc_resp-reg_C-effctor"/>
</dbReference>
<protein>
    <submittedName>
        <fullName evidence="4">Transcriptional regulator</fullName>
    </submittedName>
</protein>
<dbReference type="SMART" id="SM00421">
    <property type="entry name" value="HTH_LUXR"/>
    <property type="match status" value="1"/>
</dbReference>